<feature type="transmembrane region" description="Helical" evidence="10">
    <location>
        <begin position="122"/>
        <end position="141"/>
    </location>
</feature>
<dbReference type="HOGENOM" id="CLU_084816_0_0_1"/>
<evidence type="ECO:0000256" key="3">
    <source>
        <dbReference type="ARBA" id="ARBA00009045"/>
    </source>
</evidence>
<accession>R7Z4A6</accession>
<evidence type="ECO:0000256" key="1">
    <source>
        <dbReference type="ARBA" id="ARBA00000156"/>
    </source>
</evidence>
<feature type="transmembrane region" description="Helical" evidence="10">
    <location>
        <begin position="161"/>
        <end position="178"/>
    </location>
</feature>
<evidence type="ECO:0000256" key="2">
    <source>
        <dbReference type="ARBA" id="ARBA00004141"/>
    </source>
</evidence>
<dbReference type="eggNOG" id="KOG2632">
    <property type="taxonomic scope" value="Eukaryota"/>
</dbReference>
<keyword evidence="8 10" id="KW-1133">Transmembrane helix</keyword>
<evidence type="ECO:0000256" key="10">
    <source>
        <dbReference type="SAM" id="Phobius"/>
    </source>
</evidence>
<proteinExistence type="inferred from homology"/>
<comment type="subcellular location">
    <subcellularLocation>
        <location evidence="2">Membrane</location>
        <topology evidence="2">Multi-pass membrane protein</topology>
    </subcellularLocation>
</comment>
<dbReference type="OMA" id="NTYPIVH"/>
<evidence type="ECO:0000256" key="4">
    <source>
        <dbReference type="ARBA" id="ARBA00013039"/>
    </source>
</evidence>
<keyword evidence="5" id="KW-0645">Protease</keyword>
<evidence type="ECO:0000256" key="7">
    <source>
        <dbReference type="ARBA" id="ARBA00022801"/>
    </source>
</evidence>
<feature type="transmembrane region" description="Helical" evidence="10">
    <location>
        <begin position="22"/>
        <end position="45"/>
    </location>
</feature>
<dbReference type="GO" id="GO:0016020">
    <property type="term" value="C:membrane"/>
    <property type="evidence" value="ECO:0007669"/>
    <property type="project" value="UniProtKB-SubCell"/>
</dbReference>
<reference evidence="13" key="1">
    <citation type="submission" date="2012-06" db="EMBL/GenBank/DDBJ databases">
        <title>The genome sequence of Coniosporium apollinis CBS 100218.</title>
        <authorList>
            <consortium name="The Broad Institute Genome Sequencing Platform"/>
            <person name="Cuomo C."/>
            <person name="Gorbushina A."/>
            <person name="Noack S."/>
            <person name="Walker B."/>
            <person name="Young S.K."/>
            <person name="Zeng Q."/>
            <person name="Gargeya S."/>
            <person name="Fitzgerald M."/>
            <person name="Haas B."/>
            <person name="Abouelleil A."/>
            <person name="Alvarado L."/>
            <person name="Arachchi H.M."/>
            <person name="Berlin A.M."/>
            <person name="Chapman S.B."/>
            <person name="Goldberg J."/>
            <person name="Griggs A."/>
            <person name="Gujja S."/>
            <person name="Hansen M."/>
            <person name="Howarth C."/>
            <person name="Imamovic A."/>
            <person name="Larimer J."/>
            <person name="McCowan C."/>
            <person name="Montmayeur A."/>
            <person name="Murphy C."/>
            <person name="Neiman D."/>
            <person name="Pearson M."/>
            <person name="Priest M."/>
            <person name="Roberts A."/>
            <person name="Saif S."/>
            <person name="Shea T."/>
            <person name="Sisk P."/>
            <person name="Sykes S."/>
            <person name="Wortman J."/>
            <person name="Nusbaum C."/>
            <person name="Birren B."/>
        </authorList>
    </citation>
    <scope>NUCLEOTIDE SEQUENCE [LARGE SCALE GENOMIC DNA]</scope>
    <source>
        <strain evidence="13">CBS 100218</strain>
    </source>
</reference>
<evidence type="ECO:0000256" key="8">
    <source>
        <dbReference type="ARBA" id="ARBA00022989"/>
    </source>
</evidence>
<feature type="transmembrane region" description="Helical" evidence="10">
    <location>
        <begin position="65"/>
        <end position="87"/>
    </location>
</feature>
<comment type="catalytic activity">
    <reaction evidence="1">
        <text>Cleaves type-1 transmembrane domains using a catalytic dyad composed of serine and histidine that are contributed by different transmembrane domains.</text>
        <dbReference type="EC" id="3.4.21.105"/>
    </reaction>
</comment>
<dbReference type="EMBL" id="JH767603">
    <property type="protein sequence ID" value="EON68938.1"/>
    <property type="molecule type" value="Genomic_DNA"/>
</dbReference>
<feature type="transmembrane region" description="Helical" evidence="10">
    <location>
        <begin position="94"/>
        <end position="116"/>
    </location>
</feature>
<keyword evidence="9 10" id="KW-0472">Membrane</keyword>
<evidence type="ECO:0000256" key="9">
    <source>
        <dbReference type="ARBA" id="ARBA00023136"/>
    </source>
</evidence>
<dbReference type="Pfam" id="PF01694">
    <property type="entry name" value="Rhomboid"/>
    <property type="match status" value="1"/>
</dbReference>
<comment type="similarity">
    <text evidence="3">Belongs to the peptidase S54 family.</text>
</comment>
<evidence type="ECO:0000313" key="12">
    <source>
        <dbReference type="EMBL" id="EON68938.1"/>
    </source>
</evidence>
<dbReference type="AlphaFoldDB" id="R7Z4A6"/>
<sequence length="267" mass="29843">MALSFLQFNPARIRSYIFRLPLCTRLLTTIIIAFYIASVALPWLPQWAALIPSQVGLKSMYRFNTYPFLHANFFHAFFNILAFVPLMERFESEFGTLISLALFTGPFGLLPGALYILTERVILRGDTAVQGASVWVFLLLANEAMKTYRTNPHFIIGDVKIPTWTTPLFIILVVSFLVPNTSLVGHLCGAAVGYLWGLSWIRFLSPPEKILRWVESKLNLLGRLPHYVSVDQKTYGRYGVLPSNAPALSGQDGGPVAYTGSTQRLGP</sequence>
<gene>
    <name evidence="12" type="ORF">W97_08196</name>
</gene>
<dbReference type="InterPro" id="IPR035952">
    <property type="entry name" value="Rhomboid-like_sf"/>
</dbReference>
<dbReference type="PANTHER" id="PTHR43066:SF1">
    <property type="entry name" value="RHOMBOID PROTEIN 2"/>
    <property type="match status" value="1"/>
</dbReference>
<protein>
    <recommendedName>
        <fullName evidence="4">rhomboid protease</fullName>
        <ecNumber evidence="4">3.4.21.105</ecNumber>
    </recommendedName>
</protein>
<dbReference type="Proteomes" id="UP000016924">
    <property type="component" value="Unassembled WGS sequence"/>
</dbReference>
<keyword evidence="7" id="KW-0378">Hydrolase</keyword>
<dbReference type="OrthoDB" id="10257275at2759"/>
<evidence type="ECO:0000313" key="13">
    <source>
        <dbReference type="Proteomes" id="UP000016924"/>
    </source>
</evidence>
<dbReference type="GO" id="GO:0004252">
    <property type="term" value="F:serine-type endopeptidase activity"/>
    <property type="evidence" value="ECO:0007669"/>
    <property type="project" value="InterPro"/>
</dbReference>
<dbReference type="RefSeq" id="XP_007784255.1">
    <property type="nucleotide sequence ID" value="XM_007786065.1"/>
</dbReference>
<dbReference type="GO" id="GO:0006508">
    <property type="term" value="P:proteolysis"/>
    <property type="evidence" value="ECO:0007669"/>
    <property type="project" value="UniProtKB-KW"/>
</dbReference>
<feature type="transmembrane region" description="Helical" evidence="10">
    <location>
        <begin position="184"/>
        <end position="204"/>
    </location>
</feature>
<dbReference type="EC" id="3.4.21.105" evidence="4"/>
<organism evidence="12 13">
    <name type="scientific">Coniosporium apollinis (strain CBS 100218)</name>
    <name type="common">Rock-inhabiting black yeast</name>
    <dbReference type="NCBI Taxonomy" id="1168221"/>
    <lineage>
        <taxon>Eukaryota</taxon>
        <taxon>Fungi</taxon>
        <taxon>Dikarya</taxon>
        <taxon>Ascomycota</taxon>
        <taxon>Pezizomycotina</taxon>
        <taxon>Dothideomycetes</taxon>
        <taxon>Dothideomycetes incertae sedis</taxon>
        <taxon>Coniosporium</taxon>
    </lineage>
</organism>
<dbReference type="PANTHER" id="PTHR43066">
    <property type="entry name" value="RHOMBOID-RELATED PROTEIN"/>
    <property type="match status" value="1"/>
</dbReference>
<feature type="domain" description="Peptidase S54 rhomboid" evidence="11">
    <location>
        <begin position="59"/>
        <end position="199"/>
    </location>
</feature>
<dbReference type="SUPFAM" id="SSF144091">
    <property type="entry name" value="Rhomboid-like"/>
    <property type="match status" value="1"/>
</dbReference>
<keyword evidence="13" id="KW-1185">Reference proteome</keyword>
<evidence type="ECO:0000259" key="11">
    <source>
        <dbReference type="Pfam" id="PF01694"/>
    </source>
</evidence>
<dbReference type="STRING" id="1168221.R7Z4A6"/>
<keyword evidence="6 10" id="KW-0812">Transmembrane</keyword>
<dbReference type="GeneID" id="19905507"/>
<evidence type="ECO:0000256" key="6">
    <source>
        <dbReference type="ARBA" id="ARBA00022692"/>
    </source>
</evidence>
<name>R7Z4A6_CONA1</name>
<evidence type="ECO:0000256" key="5">
    <source>
        <dbReference type="ARBA" id="ARBA00022670"/>
    </source>
</evidence>
<dbReference type="InterPro" id="IPR022764">
    <property type="entry name" value="Peptidase_S54_rhomboid_dom"/>
</dbReference>
<dbReference type="Gene3D" id="1.20.1540.10">
    <property type="entry name" value="Rhomboid-like"/>
    <property type="match status" value="1"/>
</dbReference>